<reference evidence="15 16" key="2">
    <citation type="submission" date="2008-10" db="EMBL/GenBank/DDBJ databases">
        <authorList>
            <person name="Fulton L."/>
            <person name="Clifton S."/>
            <person name="Fulton B."/>
            <person name="Xu J."/>
            <person name="Minx P."/>
            <person name="Pepin K.H."/>
            <person name="Johnson M."/>
            <person name="Thiruvilangam P."/>
            <person name="Bhonagiri V."/>
            <person name="Nash W.E."/>
            <person name="Mardis E.R."/>
            <person name="Wilson R.K."/>
        </authorList>
    </citation>
    <scope>NUCLEOTIDE SEQUENCE [LARGE SCALE GENOMIC DNA]</scope>
    <source>
        <strain evidence="15 16">DSM 13279</strain>
    </source>
</reference>
<dbReference type="RefSeq" id="WP_006720720.1">
    <property type="nucleotide sequence ID" value="NZ_CP085935.1"/>
</dbReference>
<dbReference type="OrthoDB" id="3187794at2"/>
<dbReference type="PANTHER" id="PTHR30175:SF1">
    <property type="entry name" value="PTS SYSTEM ARBUTIN-, CELLOBIOSE-, AND SALICIN-SPECIFIC EIIBC COMPONENT-RELATED"/>
    <property type="match status" value="1"/>
</dbReference>
<feature type="domain" description="PTS EIIB type-1" evidence="13">
    <location>
        <begin position="4"/>
        <end position="86"/>
    </location>
</feature>
<evidence type="ECO:0000256" key="7">
    <source>
        <dbReference type="ARBA" id="ARBA00022692"/>
    </source>
</evidence>
<evidence type="ECO:0000256" key="3">
    <source>
        <dbReference type="ARBA" id="ARBA00022475"/>
    </source>
</evidence>
<dbReference type="GO" id="GO:0005886">
    <property type="term" value="C:plasma membrane"/>
    <property type="evidence" value="ECO:0007669"/>
    <property type="project" value="UniProtKB-SubCell"/>
</dbReference>
<dbReference type="eggNOG" id="COG1263">
    <property type="taxonomic scope" value="Bacteria"/>
</dbReference>
<proteinExistence type="predicted"/>
<keyword evidence="9 12" id="KW-1133">Transmembrane helix</keyword>
<dbReference type="SUPFAM" id="SSF55604">
    <property type="entry name" value="Glucose permease domain IIB"/>
    <property type="match status" value="1"/>
</dbReference>
<feature type="transmembrane region" description="Helical" evidence="12">
    <location>
        <begin position="328"/>
        <end position="349"/>
    </location>
</feature>
<evidence type="ECO:0000256" key="10">
    <source>
        <dbReference type="ARBA" id="ARBA00023136"/>
    </source>
</evidence>
<dbReference type="Pfam" id="PF02378">
    <property type="entry name" value="PTS_EIIC"/>
    <property type="match status" value="1"/>
</dbReference>
<dbReference type="Gene3D" id="3.30.1360.60">
    <property type="entry name" value="Glucose permease domain IIB"/>
    <property type="match status" value="1"/>
</dbReference>
<organism evidence="15 16">
    <name type="scientific">Collinsella stercoris DSM 13279</name>
    <dbReference type="NCBI Taxonomy" id="445975"/>
    <lineage>
        <taxon>Bacteria</taxon>
        <taxon>Bacillati</taxon>
        <taxon>Actinomycetota</taxon>
        <taxon>Coriobacteriia</taxon>
        <taxon>Coriobacteriales</taxon>
        <taxon>Coriobacteriaceae</taxon>
        <taxon>Collinsella</taxon>
    </lineage>
</organism>
<dbReference type="PANTHER" id="PTHR30175">
    <property type="entry name" value="PHOSPHOTRANSFERASE SYSTEM TRANSPORT PROTEIN"/>
    <property type="match status" value="1"/>
</dbReference>
<protein>
    <submittedName>
        <fullName evidence="15">Phosphotransferase system, EIIC</fullName>
    </submittedName>
</protein>
<evidence type="ECO:0000313" key="16">
    <source>
        <dbReference type="Proteomes" id="UP000003560"/>
    </source>
</evidence>
<dbReference type="STRING" id="445975.COLSTE_01066"/>
<dbReference type="AlphaFoldDB" id="B6GAG7"/>
<keyword evidence="4" id="KW-0762">Sugar transport</keyword>
<reference evidence="15 16" key="1">
    <citation type="submission" date="2008-10" db="EMBL/GenBank/DDBJ databases">
        <title>Draft genome sequence of Collinsella stercoris (DSM 13279).</title>
        <authorList>
            <person name="Sudarsanam P."/>
            <person name="Ley R."/>
            <person name="Guruge J."/>
            <person name="Turnbaugh P.J."/>
            <person name="Mahowald M."/>
            <person name="Liep D."/>
            <person name="Gordon J."/>
        </authorList>
    </citation>
    <scope>NUCLEOTIDE SEQUENCE [LARGE SCALE GENOMIC DNA]</scope>
    <source>
        <strain evidence="15 16">DSM 13279</strain>
    </source>
</reference>
<feature type="active site" description="Phosphocysteine intermediate; for EIIB activity" evidence="11">
    <location>
        <position position="26"/>
    </location>
</feature>
<dbReference type="Proteomes" id="UP000003560">
    <property type="component" value="Unassembled WGS sequence"/>
</dbReference>
<gene>
    <name evidence="15" type="ORF">COLSTE_01066</name>
</gene>
<evidence type="ECO:0000259" key="13">
    <source>
        <dbReference type="PROSITE" id="PS51098"/>
    </source>
</evidence>
<feature type="transmembrane region" description="Helical" evidence="12">
    <location>
        <begin position="155"/>
        <end position="174"/>
    </location>
</feature>
<evidence type="ECO:0000256" key="12">
    <source>
        <dbReference type="SAM" id="Phobius"/>
    </source>
</evidence>
<dbReference type="GO" id="GO:0015771">
    <property type="term" value="P:trehalose transport"/>
    <property type="evidence" value="ECO:0007669"/>
    <property type="project" value="TreeGrafter"/>
</dbReference>
<dbReference type="InterPro" id="IPR001996">
    <property type="entry name" value="PTS_IIB_1"/>
</dbReference>
<dbReference type="PROSITE" id="PS51098">
    <property type="entry name" value="PTS_EIIB_TYPE_1"/>
    <property type="match status" value="1"/>
</dbReference>
<feature type="transmembrane region" description="Helical" evidence="12">
    <location>
        <begin position="122"/>
        <end position="143"/>
    </location>
</feature>
<keyword evidence="5 15" id="KW-0808">Transferase</keyword>
<keyword evidence="10 12" id="KW-0472">Membrane</keyword>
<feature type="domain" description="PTS EIIC type-1" evidence="14">
    <location>
        <begin position="117"/>
        <end position="462"/>
    </location>
</feature>
<dbReference type="InterPro" id="IPR050558">
    <property type="entry name" value="PTS_Sugar-Specific_Components"/>
</dbReference>
<keyword evidence="16" id="KW-1185">Reference proteome</keyword>
<dbReference type="InterPro" id="IPR013013">
    <property type="entry name" value="PTS_EIIC_1"/>
</dbReference>
<keyword evidence="7 12" id="KW-0812">Transmembrane</keyword>
<evidence type="ECO:0000256" key="11">
    <source>
        <dbReference type="PROSITE-ProRule" id="PRU00421"/>
    </source>
</evidence>
<feature type="transmembrane region" description="Helical" evidence="12">
    <location>
        <begin position="394"/>
        <end position="427"/>
    </location>
</feature>
<dbReference type="GO" id="GO:0016301">
    <property type="term" value="F:kinase activity"/>
    <property type="evidence" value="ECO:0007669"/>
    <property type="project" value="UniProtKB-KW"/>
</dbReference>
<dbReference type="HOGENOM" id="CLU_012312_2_0_11"/>
<dbReference type="InterPro" id="IPR018113">
    <property type="entry name" value="PTrfase_EIIB_Cys"/>
</dbReference>
<comment type="caution">
    <text evidence="15">The sequence shown here is derived from an EMBL/GenBank/DDBJ whole genome shotgun (WGS) entry which is preliminary data.</text>
</comment>
<dbReference type="eggNOG" id="COG1264">
    <property type="taxonomic scope" value="Bacteria"/>
</dbReference>
<keyword evidence="2" id="KW-0813">Transport</keyword>
<sequence length="462" mass="47908">MKYEKMSQSILAAVGGVENITSVTHCATRLRIDVKKLDAVDLDAVKKAQYALGAVVNGGQLQVIIGPNVTEAYNDFLEVAGIDFGAGVVADDEGTIADMAASMKNNGAVGLVERLGNITAQIFMPIVPALIVGGLILAIKNLLVNYCGFSTDSGTAQVLLAIFDAAFTFLPVWIGYQLASILKMQPIMGALLGAIIVSPSISGVEGLDFLGMPIPAIGYGGTVVPIVLGVVFMSAVDRVLQKIIPDVVKLFIKPLLTMFIVVPVTLLALGPVGSMMGYALSDAVTWLMQHVAVIATPIFAAINPYLVMLGLDKAFIAIEVNSLAQLGYAPIIFGFISNLCIGATCLALASTIKGDAARKGMVTSFGITALCGVTEPGFYGALVERPRLLLGTAIGALSGGLIAGIFGLVEYVAGACPGLLSALIFIAPDGGMGNFFLACVVAAVSITVSFIATRVIIAKFEK</sequence>
<dbReference type="FunFam" id="3.30.1360.60:FF:000001">
    <property type="entry name" value="PTS system glucose-specific IIBC component PtsG"/>
    <property type="match status" value="1"/>
</dbReference>
<evidence type="ECO:0000256" key="2">
    <source>
        <dbReference type="ARBA" id="ARBA00022448"/>
    </source>
</evidence>
<keyword evidence="8" id="KW-0418">Kinase</keyword>
<evidence type="ECO:0000256" key="4">
    <source>
        <dbReference type="ARBA" id="ARBA00022597"/>
    </source>
</evidence>
<evidence type="ECO:0000259" key="14">
    <source>
        <dbReference type="PROSITE" id="PS51103"/>
    </source>
</evidence>
<feature type="transmembrane region" description="Helical" evidence="12">
    <location>
        <begin position="256"/>
        <end position="280"/>
    </location>
</feature>
<feature type="transmembrane region" description="Helical" evidence="12">
    <location>
        <begin position="361"/>
        <end position="382"/>
    </location>
</feature>
<evidence type="ECO:0000256" key="5">
    <source>
        <dbReference type="ARBA" id="ARBA00022679"/>
    </source>
</evidence>
<evidence type="ECO:0000256" key="9">
    <source>
        <dbReference type="ARBA" id="ARBA00022989"/>
    </source>
</evidence>
<dbReference type="InterPro" id="IPR003352">
    <property type="entry name" value="PTS_EIIC"/>
</dbReference>
<name>B6GAG7_9ACTN</name>
<dbReference type="InterPro" id="IPR036878">
    <property type="entry name" value="Glu_permease_IIB"/>
</dbReference>
<dbReference type="GO" id="GO:0090589">
    <property type="term" value="F:protein-phosphocysteine-trehalose phosphotransferase system transporter activity"/>
    <property type="evidence" value="ECO:0007669"/>
    <property type="project" value="TreeGrafter"/>
</dbReference>
<evidence type="ECO:0000256" key="6">
    <source>
        <dbReference type="ARBA" id="ARBA00022683"/>
    </source>
</evidence>
<feature type="transmembrane region" description="Helical" evidence="12">
    <location>
        <begin position="216"/>
        <end position="236"/>
    </location>
</feature>
<feature type="transmembrane region" description="Helical" evidence="12">
    <location>
        <begin position="433"/>
        <end position="457"/>
    </location>
</feature>
<comment type="subcellular location">
    <subcellularLocation>
        <location evidence="1">Cell membrane</location>
        <topology evidence="1">Multi-pass membrane protein</topology>
    </subcellularLocation>
</comment>
<feature type="transmembrane region" description="Helical" evidence="12">
    <location>
        <begin position="186"/>
        <end position="204"/>
    </location>
</feature>
<evidence type="ECO:0000256" key="1">
    <source>
        <dbReference type="ARBA" id="ARBA00004651"/>
    </source>
</evidence>
<dbReference type="GeneID" id="98001976"/>
<dbReference type="PROSITE" id="PS51103">
    <property type="entry name" value="PTS_EIIC_TYPE_1"/>
    <property type="match status" value="1"/>
</dbReference>
<keyword evidence="3" id="KW-1003">Cell membrane</keyword>
<dbReference type="GO" id="GO:0008982">
    <property type="term" value="F:protein-N(PI)-phosphohistidine-sugar phosphotransferase activity"/>
    <property type="evidence" value="ECO:0007669"/>
    <property type="project" value="InterPro"/>
</dbReference>
<keyword evidence="6" id="KW-0598">Phosphotransferase system</keyword>
<dbReference type="CDD" id="cd00212">
    <property type="entry name" value="PTS_IIB_glc"/>
    <property type="match status" value="1"/>
</dbReference>
<dbReference type="EMBL" id="ABXJ01000060">
    <property type="protein sequence ID" value="EEA90720.1"/>
    <property type="molecule type" value="Genomic_DNA"/>
</dbReference>
<evidence type="ECO:0000256" key="8">
    <source>
        <dbReference type="ARBA" id="ARBA00022777"/>
    </source>
</evidence>
<dbReference type="Pfam" id="PF00367">
    <property type="entry name" value="PTS_EIIB"/>
    <property type="match status" value="1"/>
</dbReference>
<accession>B6GAG7</accession>
<dbReference type="GO" id="GO:0009401">
    <property type="term" value="P:phosphoenolpyruvate-dependent sugar phosphotransferase system"/>
    <property type="evidence" value="ECO:0007669"/>
    <property type="project" value="UniProtKB-KW"/>
</dbReference>
<evidence type="ECO:0000313" key="15">
    <source>
        <dbReference type="EMBL" id="EEA90720.1"/>
    </source>
</evidence>
<feature type="transmembrane region" description="Helical" evidence="12">
    <location>
        <begin position="286"/>
        <end position="307"/>
    </location>
</feature>